<evidence type="ECO:0000256" key="1">
    <source>
        <dbReference type="SAM" id="MobiDB-lite"/>
    </source>
</evidence>
<dbReference type="EMBL" id="BAAART010000168">
    <property type="protein sequence ID" value="GAA2255766.1"/>
    <property type="molecule type" value="Genomic_DNA"/>
</dbReference>
<dbReference type="InterPro" id="IPR036388">
    <property type="entry name" value="WH-like_DNA-bd_sf"/>
</dbReference>
<dbReference type="InterPro" id="IPR036390">
    <property type="entry name" value="WH_DNA-bd_sf"/>
</dbReference>
<dbReference type="Pfam" id="PF13936">
    <property type="entry name" value="HTH_38"/>
    <property type="match status" value="1"/>
</dbReference>
<feature type="compositionally biased region" description="Low complexity" evidence="1">
    <location>
        <begin position="238"/>
        <end position="258"/>
    </location>
</feature>
<feature type="region of interest" description="Disordered" evidence="1">
    <location>
        <begin position="59"/>
        <end position="89"/>
    </location>
</feature>
<dbReference type="InterPro" id="IPR011991">
    <property type="entry name" value="ArsR-like_HTH"/>
</dbReference>
<feature type="region of interest" description="Disordered" evidence="1">
    <location>
        <begin position="235"/>
        <end position="295"/>
    </location>
</feature>
<dbReference type="Gene3D" id="1.10.10.10">
    <property type="entry name" value="Winged helix-like DNA-binding domain superfamily/Winged helix DNA-binding domain"/>
    <property type="match status" value="1"/>
</dbReference>
<dbReference type="PANTHER" id="PTHR10948:SF23">
    <property type="entry name" value="TRANSPOSASE INSI FOR INSERTION SEQUENCE ELEMENT IS30A-RELATED"/>
    <property type="match status" value="1"/>
</dbReference>
<feature type="domain" description="Transposase IS30-like HTH" evidence="3">
    <location>
        <begin position="5"/>
        <end position="45"/>
    </location>
</feature>
<sequence length="295" mass="31745">MPGGRLTQQERQQIALGLADGLAYAEIARRLDRPTSTVTREVMRNGGPTAYRADLAHRATERRTQRRRRTVPRDPTAPPQTDGRDTEALREYEETFTTVLMGSGMPKMMSRVMACLCMTDSGSLTASELAQRLQVSPASVSKAITFLDGQGFVRRETGEGRRERYVVDDDVWYQSMLASARAITQVVGVARQGVGVLGPGTPAADRLENVARFLDFVSESTARAAEQARDILHTRSNAAAHDTASHDTTAQRTASHGTGSRGTGSQGTASHDIGSHDTGSHDTGSQGIAQPGADH</sequence>
<dbReference type="PANTHER" id="PTHR10948">
    <property type="entry name" value="TRANSPOSASE"/>
    <property type="match status" value="1"/>
</dbReference>
<feature type="domain" description="HTH marR-type" evidence="2">
    <location>
        <begin position="119"/>
        <end position="157"/>
    </location>
</feature>
<evidence type="ECO:0000259" key="3">
    <source>
        <dbReference type="Pfam" id="PF13936"/>
    </source>
</evidence>
<evidence type="ECO:0000259" key="2">
    <source>
        <dbReference type="Pfam" id="PF01047"/>
    </source>
</evidence>
<dbReference type="SUPFAM" id="SSF46785">
    <property type="entry name" value="Winged helix' DNA-binding domain"/>
    <property type="match status" value="1"/>
</dbReference>
<accession>A0ABP5RAA6</accession>
<gene>
    <name evidence="4" type="ORF">GCM10010104_60980</name>
</gene>
<dbReference type="CDD" id="cd00090">
    <property type="entry name" value="HTH_ARSR"/>
    <property type="match status" value="1"/>
</dbReference>
<dbReference type="InterPro" id="IPR051917">
    <property type="entry name" value="Transposase-Integrase"/>
</dbReference>
<dbReference type="RefSeq" id="WP_234850995.1">
    <property type="nucleotide sequence ID" value="NZ_BAAART010000168.1"/>
</dbReference>
<organism evidence="4 5">
    <name type="scientific">Streptomyces indiaensis</name>
    <dbReference type="NCBI Taxonomy" id="284033"/>
    <lineage>
        <taxon>Bacteria</taxon>
        <taxon>Bacillati</taxon>
        <taxon>Actinomycetota</taxon>
        <taxon>Actinomycetes</taxon>
        <taxon>Kitasatosporales</taxon>
        <taxon>Streptomycetaceae</taxon>
        <taxon>Streptomyces</taxon>
    </lineage>
</organism>
<reference evidence="5" key="1">
    <citation type="journal article" date="2019" name="Int. J. Syst. Evol. Microbiol.">
        <title>The Global Catalogue of Microorganisms (GCM) 10K type strain sequencing project: providing services to taxonomists for standard genome sequencing and annotation.</title>
        <authorList>
            <consortium name="The Broad Institute Genomics Platform"/>
            <consortium name="The Broad Institute Genome Sequencing Center for Infectious Disease"/>
            <person name="Wu L."/>
            <person name="Ma J."/>
        </authorList>
    </citation>
    <scope>NUCLEOTIDE SEQUENCE [LARGE SCALE GENOMIC DNA]</scope>
    <source>
        <strain evidence="5">JCM 3053</strain>
    </source>
</reference>
<evidence type="ECO:0000313" key="4">
    <source>
        <dbReference type="EMBL" id="GAA2255766.1"/>
    </source>
</evidence>
<evidence type="ECO:0000313" key="5">
    <source>
        <dbReference type="Proteomes" id="UP001501474"/>
    </source>
</evidence>
<name>A0ABP5RAA6_9ACTN</name>
<dbReference type="Pfam" id="PF01047">
    <property type="entry name" value="MarR"/>
    <property type="match status" value="1"/>
</dbReference>
<dbReference type="InterPro" id="IPR025246">
    <property type="entry name" value="IS30-like_HTH"/>
</dbReference>
<dbReference type="Proteomes" id="UP001501474">
    <property type="component" value="Unassembled WGS sequence"/>
</dbReference>
<protein>
    <submittedName>
        <fullName evidence="4">Helix-turn-helix domain-containing protein</fullName>
    </submittedName>
</protein>
<comment type="caution">
    <text evidence="4">The sequence shown here is derived from an EMBL/GenBank/DDBJ whole genome shotgun (WGS) entry which is preliminary data.</text>
</comment>
<dbReference type="InterPro" id="IPR000835">
    <property type="entry name" value="HTH_MarR-typ"/>
</dbReference>
<proteinExistence type="predicted"/>
<keyword evidence="5" id="KW-1185">Reference proteome</keyword>